<reference evidence="2" key="1">
    <citation type="submission" date="2021-04" db="EMBL/GenBank/DDBJ databases">
        <title>Saccharothrix algeriensis WGS.</title>
        <authorList>
            <person name="Stuskova K."/>
            <person name="Hakalova E."/>
            <person name="Tebbal A.B."/>
            <person name="Eichmeier A."/>
        </authorList>
    </citation>
    <scope>NUCLEOTIDE SEQUENCE</scope>
    <source>
        <strain evidence="2">NRRL B-24137</strain>
    </source>
</reference>
<proteinExistence type="predicted"/>
<dbReference type="EMBL" id="CP072788">
    <property type="protein sequence ID" value="QTR02183.1"/>
    <property type="molecule type" value="Genomic_DNA"/>
</dbReference>
<accession>A0A8T8HUD9</accession>
<organism evidence="2 3">
    <name type="scientific">Saccharothrix algeriensis</name>
    <dbReference type="NCBI Taxonomy" id="173560"/>
    <lineage>
        <taxon>Bacteria</taxon>
        <taxon>Bacillati</taxon>
        <taxon>Actinomycetota</taxon>
        <taxon>Actinomycetes</taxon>
        <taxon>Pseudonocardiales</taxon>
        <taxon>Pseudonocardiaceae</taxon>
        <taxon>Saccharothrix</taxon>
    </lineage>
</organism>
<name>A0A8T8HUD9_9PSEU</name>
<sequence>MADRLGALPVRMAVEVPGTTAGQLERDLAGPVTQVDRRFGAGDLMVVLEGLNRHQRNGSDNLDKPLALMWAIGQVAAGRDRLFPWPLLRAEVRSLLADFGGTGTSPVPQDLYRSLTADPELWETADPATGSTAADDSARIGFTEQSAELLTDPAVRAQAVDVLRATYLVEVDQPELLRRVGLPVPVAPSAVEVLQGLVGREIKTVTGYANRVLTVGPVNAIVRTARSAEGRPVPVAEVQAGLDRLFARGRVAATTSELGYRSAFVAAVLGTLPRAVVSRNPAVVSLGYAPTGVDEQFGEMDRVAVAKYRVEQQALRHVLLGDEPEGRCALCG</sequence>
<feature type="non-terminal residue" evidence="2">
    <location>
        <position position="332"/>
    </location>
</feature>
<gene>
    <name evidence="2" type="ORF">J7S33_23715</name>
</gene>
<dbReference type="Proteomes" id="UP000671828">
    <property type="component" value="Chromosome"/>
</dbReference>
<dbReference type="Pfam" id="PF26340">
    <property type="entry name" value="DNA-SBD_ScoMcrA"/>
    <property type="match status" value="1"/>
</dbReference>
<protein>
    <recommendedName>
        <fullName evidence="1">ScoMcrA-like DNA sulfur-binding domain-containing protein</fullName>
    </recommendedName>
</protein>
<evidence type="ECO:0000313" key="2">
    <source>
        <dbReference type="EMBL" id="QTR02183.1"/>
    </source>
</evidence>
<evidence type="ECO:0000313" key="3">
    <source>
        <dbReference type="Proteomes" id="UP000671828"/>
    </source>
</evidence>
<evidence type="ECO:0000259" key="1">
    <source>
        <dbReference type="Pfam" id="PF26340"/>
    </source>
</evidence>
<feature type="domain" description="ScoMcrA-like DNA sulfur-binding" evidence="1">
    <location>
        <begin position="43"/>
        <end position="182"/>
    </location>
</feature>
<dbReference type="InterPro" id="IPR058813">
    <property type="entry name" value="DNA-SBD_ScoMcrA"/>
</dbReference>
<dbReference type="AlphaFoldDB" id="A0A8T8HUD9"/>